<accession>A0A1L0D2S5</accession>
<dbReference type="PANTHER" id="PTHR31310:SF11">
    <property type="entry name" value="INOSITOL PHOSPHORYLCERAMIDE SYNTHASE CATALYTIC SUBUNIT AUR1"/>
    <property type="match status" value="1"/>
</dbReference>
<dbReference type="InterPro" id="IPR036938">
    <property type="entry name" value="PAP2/HPO_sf"/>
</dbReference>
<dbReference type="SUPFAM" id="SSF48317">
    <property type="entry name" value="Acid phosphatase/Vanadium-dependent haloperoxidase"/>
    <property type="match status" value="1"/>
</dbReference>
<feature type="transmembrane region" description="Helical" evidence="5">
    <location>
        <begin position="57"/>
        <end position="78"/>
    </location>
</feature>
<feature type="transmembrane region" description="Helical" evidence="5">
    <location>
        <begin position="84"/>
        <end position="115"/>
    </location>
</feature>
<feature type="domain" description="Phosphatidic acid phosphatase type 2/haloperoxidase" evidence="6">
    <location>
        <begin position="189"/>
        <end position="326"/>
    </location>
</feature>
<evidence type="ECO:0000259" key="6">
    <source>
        <dbReference type="SMART" id="SM00014"/>
    </source>
</evidence>
<feature type="transmembrane region" description="Helical" evidence="5">
    <location>
        <begin position="162"/>
        <end position="184"/>
    </location>
</feature>
<evidence type="ECO:0000313" key="7">
    <source>
        <dbReference type="EMBL" id="SGZ50788.1"/>
    </source>
</evidence>
<keyword evidence="3 5" id="KW-1133">Transmembrane helix</keyword>
<dbReference type="Pfam" id="PF14378">
    <property type="entry name" value="PAP2_3"/>
    <property type="match status" value="1"/>
</dbReference>
<name>A0A1L0D2S5_9ASCO</name>
<organism evidence="7 8">
    <name type="scientific">Sungouiella intermedia</name>
    <dbReference type="NCBI Taxonomy" id="45354"/>
    <lineage>
        <taxon>Eukaryota</taxon>
        <taxon>Fungi</taxon>
        <taxon>Dikarya</taxon>
        <taxon>Ascomycota</taxon>
        <taxon>Saccharomycotina</taxon>
        <taxon>Pichiomycetes</taxon>
        <taxon>Metschnikowiaceae</taxon>
        <taxon>Sungouiella</taxon>
    </lineage>
</organism>
<dbReference type="Gene3D" id="1.20.144.10">
    <property type="entry name" value="Phosphatidic acid phosphatase type 2/haloperoxidase"/>
    <property type="match status" value="1"/>
</dbReference>
<dbReference type="OrthoDB" id="5784at2759"/>
<dbReference type="InterPro" id="IPR000326">
    <property type="entry name" value="PAP2/HPO"/>
</dbReference>
<dbReference type="STRING" id="45354.A0A1L0D2S5"/>
<proteinExistence type="predicted"/>
<dbReference type="Proteomes" id="UP000182334">
    <property type="component" value="Chromosome II"/>
</dbReference>
<evidence type="ECO:0000256" key="3">
    <source>
        <dbReference type="ARBA" id="ARBA00022989"/>
    </source>
</evidence>
<dbReference type="InterPro" id="IPR052185">
    <property type="entry name" value="IPC_Synthase-Related"/>
</dbReference>
<protein>
    <submittedName>
        <fullName evidence="7">CIC11C00000004777</fullName>
    </submittedName>
</protein>
<keyword evidence="8" id="KW-1185">Reference proteome</keyword>
<dbReference type="GO" id="GO:0016020">
    <property type="term" value="C:membrane"/>
    <property type="evidence" value="ECO:0007669"/>
    <property type="project" value="UniProtKB-SubCell"/>
</dbReference>
<evidence type="ECO:0000256" key="2">
    <source>
        <dbReference type="ARBA" id="ARBA00022692"/>
    </source>
</evidence>
<dbReference type="GO" id="GO:0030148">
    <property type="term" value="P:sphingolipid biosynthetic process"/>
    <property type="evidence" value="ECO:0007669"/>
    <property type="project" value="TreeGrafter"/>
</dbReference>
<reference evidence="7 8" key="1">
    <citation type="submission" date="2016-10" db="EMBL/GenBank/DDBJ databases">
        <authorList>
            <person name="de Groot N.N."/>
        </authorList>
    </citation>
    <scope>NUCLEOTIDE SEQUENCE [LARGE SCALE GENOMIC DNA]</scope>
    <source>
        <strain evidence="7 8">CBS 141442</strain>
    </source>
</reference>
<dbReference type="PANTHER" id="PTHR31310">
    <property type="match status" value="1"/>
</dbReference>
<dbReference type="GO" id="GO:0006676">
    <property type="term" value="P:mannosyl diphosphorylinositol ceramide metabolic process"/>
    <property type="evidence" value="ECO:0007669"/>
    <property type="project" value="TreeGrafter"/>
</dbReference>
<evidence type="ECO:0000256" key="1">
    <source>
        <dbReference type="ARBA" id="ARBA00004141"/>
    </source>
</evidence>
<evidence type="ECO:0000256" key="5">
    <source>
        <dbReference type="SAM" id="Phobius"/>
    </source>
</evidence>
<dbReference type="EMBL" id="LT635757">
    <property type="protein sequence ID" value="SGZ50788.1"/>
    <property type="molecule type" value="Genomic_DNA"/>
</dbReference>
<evidence type="ECO:0000256" key="4">
    <source>
        <dbReference type="ARBA" id="ARBA00023136"/>
    </source>
</evidence>
<feature type="transmembrane region" description="Helical" evidence="5">
    <location>
        <begin position="191"/>
        <end position="210"/>
    </location>
</feature>
<dbReference type="InterPro" id="IPR026841">
    <property type="entry name" value="Aur1/Ipt1"/>
</dbReference>
<sequence length="469" mass="52999">MSSILRSWPVQNAYKKFHFHFLSEKAPGNTLADLNFDTDIKSSLDKLKRHEWKPAEALHYGFLALVILFVYVIFPVSFLLKTPILAAFVLCFLVPLTSQFFLYALPIFAWLALFFSASKIPVSWKPAISVKFLPAMETILYGDNLLNVLAETNNSILDILAWLPYGIIHFSSPFVVALFIFLFAPPSSLRSFGFAFGYMNLAGVLIQLLFPAAPPWYKNLHGLEPANYSMDGSPGGLGRIDKIFGFDMYTSTFENSPLVFGAFPSLHSGCAVMDVLFLCWLFPKFTAVWWSYAALLWWSTMYLTHHYFIDLIMGAVLSFMVFTYVKYTQLPVVDPLKFCRWLYTEVSLLDMDLCDPINSFVPLHQDLEDAPHSFYNPRSLSTTDFEMTTMNRSREVLPTILATPDELLRLSEEHLGPLEDADTDNSATNSVFDSERYEEETQISLAPSTVSLADLATTKPKAIQGIGAR</sequence>
<dbReference type="AlphaFoldDB" id="A0A1L0D2S5"/>
<dbReference type="GO" id="GO:0070916">
    <property type="term" value="C:inositol phosphoceramide synthase complex"/>
    <property type="evidence" value="ECO:0007669"/>
    <property type="project" value="TreeGrafter"/>
</dbReference>
<keyword evidence="4 5" id="KW-0472">Membrane</keyword>
<gene>
    <name evidence="7" type="ORF">SAMEA4029010_CIC11G00000004777</name>
</gene>
<dbReference type="CDD" id="cd03386">
    <property type="entry name" value="PAP2_Aur1_like"/>
    <property type="match status" value="1"/>
</dbReference>
<evidence type="ECO:0000313" key="8">
    <source>
        <dbReference type="Proteomes" id="UP000182334"/>
    </source>
</evidence>
<comment type="subcellular location">
    <subcellularLocation>
        <location evidence="1">Membrane</location>
        <topology evidence="1">Multi-pass membrane protein</topology>
    </subcellularLocation>
</comment>
<keyword evidence="2 5" id="KW-0812">Transmembrane</keyword>
<dbReference type="SMART" id="SM00014">
    <property type="entry name" value="acidPPc"/>
    <property type="match status" value="1"/>
</dbReference>